<comment type="caution">
    <text evidence="2">The sequence shown here is derived from an EMBL/GenBank/DDBJ whole genome shotgun (WGS) entry which is preliminary data.</text>
</comment>
<evidence type="ECO:0000313" key="2">
    <source>
        <dbReference type="EMBL" id="HCY81938.1"/>
    </source>
</evidence>
<evidence type="ECO:0000256" key="1">
    <source>
        <dbReference type="SAM" id="Phobius"/>
    </source>
</evidence>
<sequence>MELNDKNLNQLLKSISFIFHPVLMPLLGVVFYFSKSPRFIPMEIIRAKIISLSILTIFLPILLYYLLKNIGQVQSFYLNSTKERILPLFINGCISILIINRVLPPTEIIELYYFFVGILISTLACFILALLNFKASIHMIAVCGVTMFYIALSIHFSININGTLALMFILIGAIATSRLHLKAHTPTELLIGAFIGLLPQLILVNYWL</sequence>
<keyword evidence="1" id="KW-1133">Transmembrane helix</keyword>
<feature type="transmembrane region" description="Helical" evidence="1">
    <location>
        <begin position="111"/>
        <end position="131"/>
    </location>
</feature>
<dbReference type="AlphaFoldDB" id="A0A3D6BSK8"/>
<feature type="transmembrane region" description="Helical" evidence="1">
    <location>
        <begin position="12"/>
        <end position="33"/>
    </location>
</feature>
<feature type="transmembrane region" description="Helical" evidence="1">
    <location>
        <begin position="85"/>
        <end position="104"/>
    </location>
</feature>
<dbReference type="Proteomes" id="UP000263268">
    <property type="component" value="Unassembled WGS sequence"/>
</dbReference>
<evidence type="ECO:0000313" key="3">
    <source>
        <dbReference type="Proteomes" id="UP000263268"/>
    </source>
</evidence>
<reference evidence="2 3" key="1">
    <citation type="journal article" date="2018" name="Nat. Biotechnol.">
        <title>A standardized bacterial taxonomy based on genome phylogeny substantially revises the tree of life.</title>
        <authorList>
            <person name="Parks D.H."/>
            <person name="Chuvochina M."/>
            <person name="Waite D.W."/>
            <person name="Rinke C."/>
            <person name="Skarshewski A."/>
            <person name="Chaumeil P.A."/>
            <person name="Hugenholtz P."/>
        </authorList>
    </citation>
    <scope>NUCLEOTIDE SEQUENCE [LARGE SCALE GENOMIC DNA]</scope>
    <source>
        <strain evidence="2">UBA10227</strain>
    </source>
</reference>
<gene>
    <name evidence="2" type="ORF">DHV22_10240</name>
</gene>
<keyword evidence="1" id="KW-0472">Membrane</keyword>
<dbReference type="EMBL" id="DPRK01000165">
    <property type="protein sequence ID" value="HCY81938.1"/>
    <property type="molecule type" value="Genomic_DNA"/>
</dbReference>
<keyword evidence="1" id="KW-0812">Transmembrane</keyword>
<feature type="transmembrane region" description="Helical" evidence="1">
    <location>
        <begin position="187"/>
        <end position="207"/>
    </location>
</feature>
<protein>
    <recommendedName>
        <fullName evidence="4">Transmembrane protein</fullName>
    </recommendedName>
</protein>
<name>A0A3D6BSK8_9FLAO</name>
<organism evidence="2 3">
    <name type="scientific">Xanthomarina gelatinilytica</name>
    <dbReference type="NCBI Taxonomy" id="1137281"/>
    <lineage>
        <taxon>Bacteria</taxon>
        <taxon>Pseudomonadati</taxon>
        <taxon>Bacteroidota</taxon>
        <taxon>Flavobacteriia</taxon>
        <taxon>Flavobacteriales</taxon>
        <taxon>Flavobacteriaceae</taxon>
        <taxon>Xanthomarina</taxon>
    </lineage>
</organism>
<feature type="transmembrane region" description="Helical" evidence="1">
    <location>
        <begin position="163"/>
        <end position="181"/>
    </location>
</feature>
<proteinExistence type="predicted"/>
<accession>A0A3D6BSK8</accession>
<evidence type="ECO:0008006" key="4">
    <source>
        <dbReference type="Google" id="ProtNLM"/>
    </source>
</evidence>
<feature type="transmembrane region" description="Helical" evidence="1">
    <location>
        <begin position="45"/>
        <end position="65"/>
    </location>
</feature>